<keyword evidence="2 7" id="KW-0699">rRNA-binding</keyword>
<dbReference type="PIRSF" id="PIRSF002134">
    <property type="entry name" value="Ribosomal_S13"/>
    <property type="match status" value="1"/>
</dbReference>
<keyword evidence="4 7" id="KW-0689">Ribosomal protein</keyword>
<name>A0A7V4WWM9_CALAY</name>
<protein>
    <recommendedName>
        <fullName evidence="6 7">Small ribosomal subunit protein uS13</fullName>
    </recommendedName>
</protein>
<organism evidence="10">
    <name type="scientific">Caldithrix abyssi</name>
    <dbReference type="NCBI Taxonomy" id="187145"/>
    <lineage>
        <taxon>Bacteria</taxon>
        <taxon>Pseudomonadati</taxon>
        <taxon>Calditrichota</taxon>
        <taxon>Calditrichia</taxon>
        <taxon>Calditrichales</taxon>
        <taxon>Calditrichaceae</taxon>
        <taxon>Caldithrix</taxon>
    </lineage>
</organism>
<dbReference type="Gene3D" id="1.10.8.50">
    <property type="match status" value="1"/>
</dbReference>
<dbReference type="Proteomes" id="UP000885779">
    <property type="component" value="Unassembled WGS sequence"/>
</dbReference>
<evidence type="ECO:0000256" key="8">
    <source>
        <dbReference type="RuleBase" id="RU003830"/>
    </source>
</evidence>
<evidence type="ECO:0000256" key="6">
    <source>
        <dbReference type="ARBA" id="ARBA00035166"/>
    </source>
</evidence>
<dbReference type="FunFam" id="1.10.8.50:FF:000001">
    <property type="entry name" value="30S ribosomal protein S13"/>
    <property type="match status" value="1"/>
</dbReference>
<evidence type="ECO:0000256" key="7">
    <source>
        <dbReference type="HAMAP-Rule" id="MF_01315"/>
    </source>
</evidence>
<dbReference type="GO" id="GO:0000049">
    <property type="term" value="F:tRNA binding"/>
    <property type="evidence" value="ECO:0007669"/>
    <property type="project" value="UniProtKB-UniRule"/>
</dbReference>
<dbReference type="GO" id="GO:0006412">
    <property type="term" value="P:translation"/>
    <property type="evidence" value="ECO:0007669"/>
    <property type="project" value="UniProtKB-UniRule"/>
</dbReference>
<gene>
    <name evidence="7" type="primary">rpsM</name>
    <name evidence="10" type="ORF">ENK44_16775</name>
</gene>
<dbReference type="GO" id="GO:0015935">
    <property type="term" value="C:small ribosomal subunit"/>
    <property type="evidence" value="ECO:0007669"/>
    <property type="project" value="TreeGrafter"/>
</dbReference>
<sequence length="122" mass="13838">MARIAGVDLPKNKRAIIGLTYIYGIGKTTAQNICTEAKVDVNTRIKDLSEDEVARIRKIIQTKYKVEGALKSEINMNIKRLMDINSVRGYRHHRGLPVHGQRTKTNARTRKGRKRLVGGKKK</sequence>
<dbReference type="InterPro" id="IPR010979">
    <property type="entry name" value="Ribosomal_uS13-like_H2TH"/>
</dbReference>
<dbReference type="HAMAP" id="MF_01315">
    <property type="entry name" value="Ribosomal_uS13"/>
    <property type="match status" value="1"/>
</dbReference>
<evidence type="ECO:0000256" key="2">
    <source>
        <dbReference type="ARBA" id="ARBA00022730"/>
    </source>
</evidence>
<dbReference type="GO" id="GO:0019843">
    <property type="term" value="F:rRNA binding"/>
    <property type="evidence" value="ECO:0007669"/>
    <property type="project" value="UniProtKB-UniRule"/>
</dbReference>
<dbReference type="EMBL" id="DRQG01000155">
    <property type="protein sequence ID" value="HGY57365.1"/>
    <property type="molecule type" value="Genomic_DNA"/>
</dbReference>
<reference evidence="10" key="1">
    <citation type="journal article" date="2020" name="mSystems">
        <title>Genome- and Community-Level Interaction Insights into Carbon Utilization and Element Cycling Functions of Hydrothermarchaeota in Hydrothermal Sediment.</title>
        <authorList>
            <person name="Zhou Z."/>
            <person name="Liu Y."/>
            <person name="Xu W."/>
            <person name="Pan J."/>
            <person name="Luo Z.H."/>
            <person name="Li M."/>
        </authorList>
    </citation>
    <scope>NUCLEOTIDE SEQUENCE [LARGE SCALE GENOMIC DNA]</scope>
    <source>
        <strain evidence="10">HyVt-577</strain>
    </source>
</reference>
<keyword evidence="5 7" id="KW-0687">Ribonucleoprotein</keyword>
<dbReference type="AlphaFoldDB" id="A0A7V4WWM9"/>
<dbReference type="InterPro" id="IPR018269">
    <property type="entry name" value="Ribosomal_uS13_CS"/>
</dbReference>
<dbReference type="PANTHER" id="PTHR10871:SF1">
    <property type="entry name" value="SMALL RIBOSOMAL SUBUNIT PROTEIN US13M"/>
    <property type="match status" value="1"/>
</dbReference>
<dbReference type="InterPro" id="IPR027437">
    <property type="entry name" value="Rbsml_uS13_C"/>
</dbReference>
<evidence type="ECO:0000256" key="3">
    <source>
        <dbReference type="ARBA" id="ARBA00022884"/>
    </source>
</evidence>
<evidence type="ECO:0000256" key="9">
    <source>
        <dbReference type="SAM" id="MobiDB-lite"/>
    </source>
</evidence>
<dbReference type="PANTHER" id="PTHR10871">
    <property type="entry name" value="30S RIBOSOMAL PROTEIN S13/40S RIBOSOMAL PROTEIN S18"/>
    <property type="match status" value="1"/>
</dbReference>
<dbReference type="PROSITE" id="PS00646">
    <property type="entry name" value="RIBOSOMAL_S13_1"/>
    <property type="match status" value="1"/>
</dbReference>
<comment type="subunit">
    <text evidence="7">Part of the 30S ribosomal subunit. Forms a loose heterodimer with protein S19. Forms two bridges to the 50S subunit in the 70S ribosome.</text>
</comment>
<comment type="caution">
    <text evidence="10">The sequence shown here is derived from an EMBL/GenBank/DDBJ whole genome shotgun (WGS) entry which is preliminary data.</text>
</comment>
<proteinExistence type="inferred from homology"/>
<dbReference type="Pfam" id="PF00416">
    <property type="entry name" value="Ribosomal_S13"/>
    <property type="match status" value="1"/>
</dbReference>
<accession>A0A7V4WWM9</accession>
<dbReference type="InterPro" id="IPR019980">
    <property type="entry name" value="Ribosomal_uS13_bac-type"/>
</dbReference>
<evidence type="ECO:0000313" key="10">
    <source>
        <dbReference type="EMBL" id="HGY57365.1"/>
    </source>
</evidence>
<dbReference type="SUPFAM" id="SSF46946">
    <property type="entry name" value="S13-like H2TH domain"/>
    <property type="match status" value="1"/>
</dbReference>
<comment type="function">
    <text evidence="7">Located at the top of the head of the 30S subunit, it contacts several helices of the 16S rRNA. In the 70S ribosome it contacts the 23S rRNA (bridge B1a) and protein L5 of the 50S subunit (bridge B1b), connecting the 2 subunits; these bridges are implicated in subunit movement. Contacts the tRNAs in the A and P-sites.</text>
</comment>
<dbReference type="PROSITE" id="PS50159">
    <property type="entry name" value="RIBOSOMAL_S13_2"/>
    <property type="match status" value="1"/>
</dbReference>
<keyword evidence="3 7" id="KW-0694">RNA-binding</keyword>
<dbReference type="NCBIfam" id="TIGR03631">
    <property type="entry name" value="uS13_bact"/>
    <property type="match status" value="1"/>
</dbReference>
<dbReference type="Gene3D" id="4.10.910.10">
    <property type="entry name" value="30s ribosomal protein s13, domain 2"/>
    <property type="match status" value="1"/>
</dbReference>
<comment type="similarity">
    <text evidence="1 7 8">Belongs to the universal ribosomal protein uS13 family.</text>
</comment>
<dbReference type="GO" id="GO:0003735">
    <property type="term" value="F:structural constituent of ribosome"/>
    <property type="evidence" value="ECO:0007669"/>
    <property type="project" value="InterPro"/>
</dbReference>
<feature type="region of interest" description="Disordered" evidence="9">
    <location>
        <begin position="92"/>
        <end position="122"/>
    </location>
</feature>
<evidence type="ECO:0000256" key="4">
    <source>
        <dbReference type="ARBA" id="ARBA00022980"/>
    </source>
</evidence>
<dbReference type="InterPro" id="IPR001892">
    <property type="entry name" value="Ribosomal_uS13"/>
</dbReference>
<evidence type="ECO:0000256" key="5">
    <source>
        <dbReference type="ARBA" id="ARBA00023274"/>
    </source>
</evidence>
<keyword evidence="7" id="KW-0820">tRNA-binding</keyword>
<dbReference type="GO" id="GO:0005829">
    <property type="term" value="C:cytosol"/>
    <property type="evidence" value="ECO:0007669"/>
    <property type="project" value="TreeGrafter"/>
</dbReference>
<evidence type="ECO:0000256" key="1">
    <source>
        <dbReference type="ARBA" id="ARBA00008080"/>
    </source>
</evidence>